<dbReference type="InterPro" id="IPR009091">
    <property type="entry name" value="RCC1/BLIP-II"/>
</dbReference>
<dbReference type="Gene3D" id="3.40.50.150">
    <property type="entry name" value="Vaccinia Virus protein VP39"/>
    <property type="match status" value="1"/>
</dbReference>
<dbReference type="PROSITE" id="PS50011">
    <property type="entry name" value="PROTEIN_KINASE_DOM"/>
    <property type="match status" value="1"/>
</dbReference>
<dbReference type="InterPro" id="IPR008271">
    <property type="entry name" value="Ser/Thr_kinase_AS"/>
</dbReference>
<feature type="compositionally biased region" description="Low complexity" evidence="4">
    <location>
        <begin position="739"/>
        <end position="754"/>
    </location>
</feature>
<feature type="compositionally biased region" description="Acidic residues" evidence="4">
    <location>
        <begin position="711"/>
        <end position="723"/>
    </location>
</feature>
<feature type="repeat" description="RCC1" evidence="2">
    <location>
        <begin position="438"/>
        <end position="499"/>
    </location>
</feature>
<feature type="region of interest" description="Disordered" evidence="4">
    <location>
        <begin position="956"/>
        <end position="990"/>
    </location>
</feature>
<dbReference type="PROSITE" id="PS00108">
    <property type="entry name" value="PROTEIN_KINASE_ST"/>
    <property type="match status" value="1"/>
</dbReference>
<reference evidence="7" key="1">
    <citation type="submission" date="2021-02" db="EMBL/GenBank/DDBJ databases">
        <authorList>
            <person name="Dougan E. K."/>
            <person name="Rhodes N."/>
            <person name="Thang M."/>
            <person name="Chan C."/>
        </authorList>
    </citation>
    <scope>NUCLEOTIDE SEQUENCE</scope>
</reference>
<dbReference type="PROSITE" id="PS50012">
    <property type="entry name" value="RCC1_3"/>
    <property type="match status" value="5"/>
</dbReference>
<dbReference type="InterPro" id="IPR051210">
    <property type="entry name" value="Ub_ligase/GEF_domain"/>
</dbReference>
<feature type="repeat" description="RCC1" evidence="2">
    <location>
        <begin position="261"/>
        <end position="312"/>
    </location>
</feature>
<dbReference type="PANTHER" id="PTHR22870:SF408">
    <property type="entry name" value="OS09G0560450 PROTEIN"/>
    <property type="match status" value="1"/>
</dbReference>
<evidence type="ECO:0000259" key="5">
    <source>
        <dbReference type="PROSITE" id="PS50011"/>
    </source>
</evidence>
<feature type="region of interest" description="Disordered" evidence="4">
    <location>
        <begin position="1643"/>
        <end position="1664"/>
    </location>
</feature>
<evidence type="ECO:0000256" key="4">
    <source>
        <dbReference type="SAM" id="MobiDB-lite"/>
    </source>
</evidence>
<keyword evidence="3" id="KW-0175">Coiled coil</keyword>
<comment type="caution">
    <text evidence="7">The sequence shown here is derived from an EMBL/GenBank/DDBJ whole genome shotgun (WGS) entry which is preliminary data.</text>
</comment>
<accession>A0A813C897</accession>
<evidence type="ECO:0000256" key="2">
    <source>
        <dbReference type="PROSITE-ProRule" id="PRU00235"/>
    </source>
</evidence>
<dbReference type="Proteomes" id="UP000601435">
    <property type="component" value="Unassembled WGS sequence"/>
</dbReference>
<evidence type="ECO:0000256" key="1">
    <source>
        <dbReference type="ARBA" id="ARBA00022737"/>
    </source>
</evidence>
<feature type="repeat" description="RCC1" evidence="2">
    <location>
        <begin position="313"/>
        <end position="366"/>
    </location>
</feature>
<dbReference type="InterPro" id="IPR011009">
    <property type="entry name" value="Kinase-like_dom_sf"/>
</dbReference>
<dbReference type="Pfam" id="PF00005">
    <property type="entry name" value="ABC_tran"/>
    <property type="match status" value="1"/>
</dbReference>
<feature type="domain" description="Protein kinase" evidence="5">
    <location>
        <begin position="2432"/>
        <end position="2740"/>
    </location>
</feature>
<dbReference type="SUPFAM" id="SSF52540">
    <property type="entry name" value="P-loop containing nucleoside triphosphate hydrolases"/>
    <property type="match status" value="1"/>
</dbReference>
<feature type="repeat" description="RCC1" evidence="2">
    <location>
        <begin position="1"/>
        <end position="53"/>
    </location>
</feature>
<dbReference type="GO" id="GO:0016887">
    <property type="term" value="F:ATP hydrolysis activity"/>
    <property type="evidence" value="ECO:0007669"/>
    <property type="project" value="InterPro"/>
</dbReference>
<sequence>MEVYSWGSGNYGRLGLGSGADAARPQLVSGVLNGYEVVGSACSWYHSAVVTSTGDVATFGSKISKCLGTAASGSDVSDGAAASDHSLQGLDSEGEDEIASVGLKAMPRARRGDRRSRDPLHSKGIGRSTSDFVPHLLRSFPSRVNVVQVAVGSDMLGAHTLAVSRNGRLYSWGYGPACGLGSTANVSTPTLVTKFLGTGAGEGGSGRMRKQEMEPLGWGKHSHLRYRQRPSNKHLGLQLLRPKIAKASCGGGFSVVMSTEGEVFTFGVSASGRLGFRTKFRAQLRPRRIETLAEGTIDIAAGAAFVLLCSAAGKLLSWGDNSKGQLGVGHLQESHEPLTLSRACPAAFVMQAVAAGDSHSLALDSAGRAYSWGGEGGPMTGQGQPVPNSTQVDAAFQFRLRQLSHWWVRPYPIRALVGIRIVHVDAGCLHSLALSQDGAVYAWGAPLQAGTSQNNSTLKGTRSQVSWIPRLVAPSPKLPLVRVGAVAAGGWHSIATATPASPLDRLLPADWSQERDEDGVATNQATSLVDFCDGFLVSEKDSTPEEEARIPVCCTSIRARLAMPDGTDSPVWRALSAQVVRLRPESIAIFSPEAAEREEEDTGSESGGLLELVEMHRSRQRSVAQRKHPTTAQNSDADEAAGLALNPLPTGALQKPKVKTGASRKKPVPTFSSDSDSGNGGVARRELRSKMAASRPAPQVSVPKRTVPDFSSDDSASEEELLPDDVVTAARSPPARSDATSAYGSPAASAAARSRQPVVGHQGPASSTLSGLELRSFGEAVLAALVRYFCTNTLRNIEVIDESHPAWQREQQLRLRQHGSNPEAAEESLRPTRLRAARGLLLRQEVRDLRHIGVCLGIERLARLCDQLLLRMDAPGAPALFVPASSIGTAMWTLLQQTLRPPDRDGPDTDLLCAPPGPRKHHWGPRWLPADGHLQAHAFVLCAGCCNLHTEQRSADGPAELAGGGRLGQRASDTSDTMPKLRLRRRDGGGGGAPTYELDLQEYPADVVFAWLRYLYTQDDLELTWPLRHNRRNREEEAPPEMWWMQLLHLGRLVGDWKLQVYAQVYCFPRLRFRLDYLFDSEPVPCYGRDNDHDMEFCQVVAEGFPSLCASWTVLPGDRVALAGPSGCGKSLQLDIIAKKALIASGHITFAPAVRRLALCRRGLQARATAGDVRTVREWLLEDRELSECSLVEVTESPEEQEPERWLQRLGVAGLSDCALSDLSATDAVKVGITRLAMWHPNVLLLDDVTDDLSGEACECLEACLTADPPIFETILVASRDRTFMDNVCNKVIAIHAGATRVLNGIYTKAYLAGGDFLHFRRFSLWQPKSSGLRATQAACAFASLISRSLCGENTSDLTGLTLVDVGTGTGVLALILAQEWEKARGSLNHLRLHIYALDIDETAVRIAAANFSASPWAANMCPPFYSSLERWQMDQIATQEHPIVFVCNPPYDDEILNARTGTDNEKLSRRRALERSFLPLHVLCSTALRLGCRSLWILWGNAEDAPVLEAASHTGWRVIQQVRFQRSVHATGPFATAWQLCSHSDFCAKGAPASETVFWYDISGAPSDAWWELVGALYYWRLRKMKRDTLVGALTVHNWAEMAAFAEQVQCTVLLEAALMLGLRQLLPHLLASFAVPTGLEGPDRKVPEQGDTLQPEQAAGVPSSGSVEVELERKLLDLRGSRQAATAKASLLILQRSSPSGFSELKTRLADSISAAQKSGAQLQRCVNYFDSHEQRGFRRDEGRGSARWELGAAVLGLSIFLLPAGARQTMYGGFVTVLEPLMATASFVDLGSYLSLGTEVQRLYALNILVLIVLVGVDEDTGSYLGSIIMKVCCFLCLAKVGQCPSQRWEVFAAVDSVTCVDQFPDNDFRSRTFQVGHDVQHCLSLAWPVGFRSNSGAAQDGATLSCCRRRTLMPDVAEAICIDSEEEPLQPQPKRKRKRKQNAPQIAKEPVVLPSCIDLDVEEKEAGGDQPVGASGEKVREQPVHVVQAVCLSSDEEGPALPKRSQEEAARPSAAESELEQRAQDLADVALQNLAPAARAARLVKVKHSILARLRSQAETGSLPSLPDPNPRSVLPEEAPVPVPVPPPPPPEEPKPLATQPYPQSNELIQQKQRLQDWLERNQERLQQRLFRAEQQRLEGARLREEARQKRKALWTTPEAEKAGSEAKDGRLTANGWESSQFHNSKERTKFLRLMGGQKFVEAAKALEAGVDDDQVFELIAGEWVQAKDDEEEEEFEVSADAPTVELLAGEWVDVGAEAKASPALDHQDREQNLERQFLDGMSRQLGERRLGLGLFMIGLMFAICRTQQEQPQDAKLSLALTRRHALESLELPMGAICTRLDVVSLAAEYTQQDFSSRPSSAPKFQCGQDCSHGQGCSTWSVLLRHDDFHDEAAAPSESDWAVAPTHHHFAILHGSPGRPVSSWRSRYILGRELGSGQTASVFEASAAPNDAVPPPSPRPGDERWGGSSPSSSPGRKVALKRFHRQRTTMFKVEQKALLASGVHPNVIRLLESFEGGNEEDAIVLEHCEGGDIYELYASSKGGCMEEKFVAQLIHQLLQALQHLVERGIEHRDVKPENLLLYAGQEAEKKQQAPLIKLADFGWAVIVDRPAPPPHIPAEGVGSLWYAPPELNPPVKGAEIVSDELHAGKSDMWSVGIIAYLLLTGHSPFNKALVLKNPEKREAEVIRLAAFGDINTSTKAWNMDLSAAARDFILALVRPDPARRLSASAALHHAFIATASPPDLCGNFRLCAHQALLENVPMRWNGMDILQRLCWLAIARAVAEPELMAVDRMQDFVRNEGSRAGYVERLAMELVSVASPSWFTSQAVWTDVLYLAFLYLDVDCDGLLSSDDLSVHLPGDRRSRESWHASMCKWRNQQVPSPSQSTFLTFSDFREAVCSAAITSYFPPLESHPPSAGAASCDVAWLQRMEAIEEVCRRFADAEMQ</sequence>
<evidence type="ECO:0000313" key="7">
    <source>
        <dbReference type="EMBL" id="CAE7940801.1"/>
    </source>
</evidence>
<dbReference type="InterPro" id="IPR027417">
    <property type="entry name" value="P-loop_NTPase"/>
</dbReference>
<dbReference type="OrthoDB" id="434612at2759"/>
<feature type="repeat" description="RCC1" evidence="2">
    <location>
        <begin position="367"/>
        <end position="437"/>
    </location>
</feature>
<dbReference type="SUPFAM" id="SSF53335">
    <property type="entry name" value="S-adenosyl-L-methionine-dependent methyltransferases"/>
    <property type="match status" value="1"/>
</dbReference>
<feature type="region of interest" description="Disordered" evidence="4">
    <location>
        <begin position="2153"/>
        <end position="2184"/>
    </location>
</feature>
<dbReference type="PROSITE" id="PS00018">
    <property type="entry name" value="EF_HAND_1"/>
    <property type="match status" value="1"/>
</dbReference>
<protein>
    <submittedName>
        <fullName evidence="7">CPK28 protein</fullName>
    </submittedName>
</protein>
<dbReference type="InterPro" id="IPR018247">
    <property type="entry name" value="EF_Hand_1_Ca_BS"/>
</dbReference>
<dbReference type="SMART" id="SM00220">
    <property type="entry name" value="S_TKc"/>
    <property type="match status" value="1"/>
</dbReference>
<dbReference type="InterPro" id="IPR029063">
    <property type="entry name" value="SAM-dependent_MTases_sf"/>
</dbReference>
<organism evidence="7 8">
    <name type="scientific">Symbiodinium necroappetens</name>
    <dbReference type="NCBI Taxonomy" id="1628268"/>
    <lineage>
        <taxon>Eukaryota</taxon>
        <taxon>Sar</taxon>
        <taxon>Alveolata</taxon>
        <taxon>Dinophyceae</taxon>
        <taxon>Suessiales</taxon>
        <taxon>Symbiodiniaceae</taxon>
        <taxon>Symbiodinium</taxon>
    </lineage>
</organism>
<gene>
    <name evidence="7" type="primary">CPK28</name>
    <name evidence="7" type="ORF">SNEC2469_LOCUS34035</name>
</gene>
<dbReference type="Pfam" id="PF00415">
    <property type="entry name" value="RCC1"/>
    <property type="match status" value="3"/>
</dbReference>
<feature type="region of interest" description="Disordered" evidence="4">
    <location>
        <begin position="617"/>
        <end position="769"/>
    </location>
</feature>
<dbReference type="Gene3D" id="2.130.10.30">
    <property type="entry name" value="Regulator of chromosome condensation 1/beta-lactamase-inhibitor protein II"/>
    <property type="match status" value="2"/>
</dbReference>
<keyword evidence="1" id="KW-0677">Repeat</keyword>
<proteinExistence type="predicted"/>
<dbReference type="Pfam" id="PF00069">
    <property type="entry name" value="Pkinase"/>
    <property type="match status" value="1"/>
</dbReference>
<name>A0A813C897_9DINO</name>
<feature type="region of interest" description="Disordered" evidence="4">
    <location>
        <begin position="2063"/>
        <end position="2109"/>
    </location>
</feature>
<feature type="compositionally biased region" description="Pro residues" evidence="4">
    <location>
        <begin position="2083"/>
        <end position="2095"/>
    </location>
</feature>
<feature type="compositionally biased region" description="Basic residues" evidence="4">
    <location>
        <begin position="618"/>
        <end position="629"/>
    </location>
</feature>
<dbReference type="PROSITE" id="PS50893">
    <property type="entry name" value="ABC_TRANSPORTER_2"/>
    <property type="match status" value="1"/>
</dbReference>
<feature type="compositionally biased region" description="Low complexity" evidence="4">
    <location>
        <begin position="2470"/>
        <end position="2479"/>
    </location>
</feature>
<evidence type="ECO:0000259" key="6">
    <source>
        <dbReference type="PROSITE" id="PS50893"/>
    </source>
</evidence>
<evidence type="ECO:0000256" key="3">
    <source>
        <dbReference type="SAM" id="Coils"/>
    </source>
</evidence>
<feature type="region of interest" description="Disordered" evidence="4">
    <location>
        <begin position="1998"/>
        <end position="2025"/>
    </location>
</feature>
<dbReference type="Gene3D" id="3.40.50.300">
    <property type="entry name" value="P-loop containing nucleotide triphosphate hydrolases"/>
    <property type="match status" value="1"/>
</dbReference>
<dbReference type="InterPro" id="IPR003439">
    <property type="entry name" value="ABC_transporter-like_ATP-bd"/>
</dbReference>
<feature type="region of interest" description="Disordered" evidence="4">
    <location>
        <begin position="2450"/>
        <end position="2481"/>
    </location>
</feature>
<dbReference type="SUPFAM" id="SSF50985">
    <property type="entry name" value="RCC1/BLIP-II"/>
    <property type="match status" value="2"/>
</dbReference>
<dbReference type="InterPro" id="IPR000408">
    <property type="entry name" value="Reg_chr_condens"/>
</dbReference>
<dbReference type="GO" id="GO:0005524">
    <property type="term" value="F:ATP binding"/>
    <property type="evidence" value="ECO:0007669"/>
    <property type="project" value="InterPro"/>
</dbReference>
<dbReference type="PRINTS" id="PR00633">
    <property type="entry name" value="RCCNDNSATION"/>
</dbReference>
<dbReference type="GO" id="GO:0004672">
    <property type="term" value="F:protein kinase activity"/>
    <property type="evidence" value="ECO:0007669"/>
    <property type="project" value="InterPro"/>
</dbReference>
<dbReference type="InterPro" id="IPR000719">
    <property type="entry name" value="Prot_kinase_dom"/>
</dbReference>
<keyword evidence="8" id="KW-1185">Reference proteome</keyword>
<dbReference type="PANTHER" id="PTHR22870">
    <property type="entry name" value="REGULATOR OF CHROMOSOME CONDENSATION"/>
    <property type="match status" value="1"/>
</dbReference>
<feature type="compositionally biased region" description="Basic residues" evidence="4">
    <location>
        <begin position="656"/>
        <end position="667"/>
    </location>
</feature>
<feature type="compositionally biased region" description="Basic and acidic residues" evidence="4">
    <location>
        <begin position="2163"/>
        <end position="2175"/>
    </location>
</feature>
<feature type="region of interest" description="Disordered" evidence="4">
    <location>
        <begin position="102"/>
        <end position="127"/>
    </location>
</feature>
<dbReference type="SUPFAM" id="SSF56112">
    <property type="entry name" value="Protein kinase-like (PK-like)"/>
    <property type="match status" value="1"/>
</dbReference>
<feature type="domain" description="ABC transporter" evidence="6">
    <location>
        <begin position="1090"/>
        <end position="1322"/>
    </location>
</feature>
<feature type="coiled-coil region" evidence="3">
    <location>
        <begin position="2113"/>
        <end position="2140"/>
    </location>
</feature>
<dbReference type="Gene3D" id="1.10.510.10">
    <property type="entry name" value="Transferase(Phosphotransferase) domain 1"/>
    <property type="match status" value="1"/>
</dbReference>
<dbReference type="PROSITE" id="PS00626">
    <property type="entry name" value="RCC1_2"/>
    <property type="match status" value="1"/>
</dbReference>
<evidence type="ECO:0000313" key="8">
    <source>
        <dbReference type="Proteomes" id="UP000601435"/>
    </source>
</evidence>
<dbReference type="EMBL" id="CAJNJA010092362">
    <property type="protein sequence ID" value="CAE7940801.1"/>
    <property type="molecule type" value="Genomic_DNA"/>
</dbReference>